<dbReference type="SMART" id="SM00421">
    <property type="entry name" value="HTH_LUXR"/>
    <property type="match status" value="1"/>
</dbReference>
<reference evidence="2" key="1">
    <citation type="submission" date="2021-05" db="EMBL/GenBank/DDBJ databases">
        <title>Molecular characterization for Shewanella algae harboring chromosomal blaOXA-55-like strains isolated from clinical and environment sample.</title>
        <authorList>
            <person name="Ohama Y."/>
            <person name="Aoki K."/>
            <person name="Harada S."/>
            <person name="Moriya K."/>
            <person name="Ishii Y."/>
            <person name="Tateda K."/>
        </authorList>
    </citation>
    <scope>NUCLEOTIDE SEQUENCE</scope>
    <source>
        <strain evidence="2">TUM17379</strain>
    </source>
</reference>
<gene>
    <name evidence="2" type="ORF">TUM17379_41450</name>
</gene>
<keyword evidence="1" id="KW-0238">DNA-binding</keyword>
<proteinExistence type="predicted"/>
<dbReference type="Pfam" id="PF00196">
    <property type="entry name" value="GerE"/>
    <property type="match status" value="1"/>
</dbReference>
<dbReference type="SUPFAM" id="SSF46894">
    <property type="entry name" value="C-terminal effector domain of the bipartite response regulators"/>
    <property type="match status" value="1"/>
</dbReference>
<dbReference type="GO" id="GO:0006355">
    <property type="term" value="P:regulation of DNA-templated transcription"/>
    <property type="evidence" value="ECO:0007669"/>
    <property type="project" value="InterPro"/>
</dbReference>
<evidence type="ECO:0000256" key="1">
    <source>
        <dbReference type="ARBA" id="ARBA00023125"/>
    </source>
</evidence>
<dbReference type="InterPro" id="IPR036388">
    <property type="entry name" value="WH-like_DNA-bd_sf"/>
</dbReference>
<dbReference type="EMBL" id="AP024613">
    <property type="protein sequence ID" value="BCV47127.1"/>
    <property type="molecule type" value="Genomic_DNA"/>
</dbReference>
<dbReference type="InterPro" id="IPR016032">
    <property type="entry name" value="Sig_transdc_resp-reg_C-effctor"/>
</dbReference>
<evidence type="ECO:0000313" key="2">
    <source>
        <dbReference type="EMBL" id="BCV47127.1"/>
    </source>
</evidence>
<evidence type="ECO:0000313" key="3">
    <source>
        <dbReference type="Proteomes" id="UP000825078"/>
    </source>
</evidence>
<dbReference type="AlphaFoldDB" id="A0A5N5TXC9"/>
<dbReference type="Proteomes" id="UP000825078">
    <property type="component" value="Chromosome"/>
</dbReference>
<dbReference type="RefSeq" id="WP_025009176.1">
    <property type="nucleotide sequence ID" value="NZ_AP024613.1"/>
</dbReference>
<dbReference type="PANTHER" id="PTHR43214:SF43">
    <property type="entry name" value="TWO-COMPONENT RESPONSE REGULATOR"/>
    <property type="match status" value="1"/>
</dbReference>
<sequence length="174" mass="19458">MKDLVMIVLLSVIMTLNLLDVLSDMQLGVPTYHIVQESILVALSACGALYISVDLIRRSREMQLLKSKLANADARICNISSRMQAARQEYTQAVQQQFELWSLTRSEQEVALLLLKGLSFKEIASVRSTKEKTVRQQASAIYAKADVDGRHTFCAWFMEDFIQPVASADTSQAA</sequence>
<protein>
    <submittedName>
        <fullName evidence="2">Uncharacterized protein</fullName>
    </submittedName>
</protein>
<dbReference type="PRINTS" id="PR00038">
    <property type="entry name" value="HTHLUXR"/>
</dbReference>
<dbReference type="GO" id="GO:0003677">
    <property type="term" value="F:DNA binding"/>
    <property type="evidence" value="ECO:0007669"/>
    <property type="project" value="UniProtKB-KW"/>
</dbReference>
<dbReference type="GeneID" id="93811258"/>
<dbReference type="PANTHER" id="PTHR43214">
    <property type="entry name" value="TWO-COMPONENT RESPONSE REGULATOR"/>
    <property type="match status" value="1"/>
</dbReference>
<dbReference type="InterPro" id="IPR039420">
    <property type="entry name" value="WalR-like"/>
</dbReference>
<accession>A0A5N5TXC9</accession>
<organism evidence="2 3">
    <name type="scientific">Shewanella algae</name>
    <dbReference type="NCBI Taxonomy" id="38313"/>
    <lineage>
        <taxon>Bacteria</taxon>
        <taxon>Pseudomonadati</taxon>
        <taxon>Pseudomonadota</taxon>
        <taxon>Gammaproteobacteria</taxon>
        <taxon>Alteromonadales</taxon>
        <taxon>Shewanellaceae</taxon>
        <taxon>Shewanella</taxon>
    </lineage>
</organism>
<name>A0A5N5TXC9_9GAMM</name>
<dbReference type="InterPro" id="IPR000792">
    <property type="entry name" value="Tscrpt_reg_LuxR_C"/>
</dbReference>
<dbReference type="Gene3D" id="1.10.10.10">
    <property type="entry name" value="Winged helix-like DNA-binding domain superfamily/Winged helix DNA-binding domain"/>
    <property type="match status" value="1"/>
</dbReference>